<reference evidence="1" key="1">
    <citation type="submission" date="2019-08" db="EMBL/GenBank/DDBJ databases">
        <authorList>
            <person name="Kucharzyk K."/>
            <person name="Murdoch R.W."/>
            <person name="Higgins S."/>
            <person name="Loffler F."/>
        </authorList>
    </citation>
    <scope>NUCLEOTIDE SEQUENCE</scope>
</reference>
<dbReference type="AlphaFoldDB" id="A0A645DB63"/>
<comment type="caution">
    <text evidence="1">The sequence shown here is derived from an EMBL/GenBank/DDBJ whole genome shotgun (WGS) entry which is preliminary data.</text>
</comment>
<proteinExistence type="predicted"/>
<accession>A0A645DB63</accession>
<protein>
    <submittedName>
        <fullName evidence="1">Uncharacterized protein</fullName>
    </submittedName>
</protein>
<gene>
    <name evidence="1" type="ORF">SDC9_133767</name>
</gene>
<sequence>MRNPDIFVRRAIINHQAVADNRIAAGENHAFEIVAALKLIPGPGLENRFPGAADDPIRIVRIEQQRAEAVIAVLADAVINRQPAPIGPQRRRIAPDLLRLPIFPRHGQHPRMVQPQRVVGVRQPDARDLTVKQRTVQVPITAVDFFRKQNHVVILLFGVGDEAAAPPLPEIAGEGNRRHHAVVAERRGQFRLQCEAEGALRPHPVLTVGRGAAGVGQEKPVAEFDQPRVFNATAVVIARQWRENRFRRNPLEMESVHAFGQAQPDDVFRIAARRTVEQTHLAGGRIAPGGRIGGDK</sequence>
<organism evidence="1">
    <name type="scientific">bioreactor metagenome</name>
    <dbReference type="NCBI Taxonomy" id="1076179"/>
    <lineage>
        <taxon>unclassified sequences</taxon>
        <taxon>metagenomes</taxon>
        <taxon>ecological metagenomes</taxon>
    </lineage>
</organism>
<evidence type="ECO:0000313" key="1">
    <source>
        <dbReference type="EMBL" id="MPM86676.1"/>
    </source>
</evidence>
<name>A0A645DB63_9ZZZZ</name>
<dbReference type="EMBL" id="VSSQ01034663">
    <property type="protein sequence ID" value="MPM86676.1"/>
    <property type="molecule type" value="Genomic_DNA"/>
</dbReference>